<keyword evidence="2 3" id="KW-0732">Signal</keyword>
<dbReference type="InterPro" id="IPR028082">
    <property type="entry name" value="Peripla_BP_I"/>
</dbReference>
<dbReference type="KEGG" id="mbah:HYN46_03370"/>
<dbReference type="OrthoDB" id="9768386at2"/>
<sequence>MNHLNSKKIVLTALTVAVATSLTLAGCSKKDSSASSGDTLEVKIGHSAPLTGAQAHLGKDAQNGAQLAVDELNTQGVTIAGKKAHFTLDPVDDQADARIATTVAQQLVDDKVSGVIGHLNSSTTLPASRIYHQNGIVQISPSATNPTYTQQGFSNAFRVMANDVQQGRALGTFAVNDLKVKHIAVIDDKTAYGAGLAAEFEKAVKAANGNLIAHEYTTDKETDFNAILTRIKGKSPDLVFFAGMDGQGAAMAQQVRNLGLNAQFMGADGIYTPEFMKLAGKNAEGTIASLPGAPLASVPKGPDFEKRFSAKYGPIQLYGAYNYDAVMVMVDAMKRANSIDPKVYVEKMKDANWPGVTTTISFDDKGDLKKASITLYKVEGGKWVPLKTVE</sequence>
<gene>
    <name evidence="5" type="ORF">HYN46_03370</name>
</gene>
<keyword evidence="6" id="KW-1185">Reference proteome</keyword>
<dbReference type="RefSeq" id="WP_114898100.1">
    <property type="nucleotide sequence ID" value="NZ_CP031222.1"/>
</dbReference>
<evidence type="ECO:0000256" key="2">
    <source>
        <dbReference type="ARBA" id="ARBA00022729"/>
    </source>
</evidence>
<dbReference type="Proteomes" id="UP000253940">
    <property type="component" value="Chromosome"/>
</dbReference>
<dbReference type="CDD" id="cd06342">
    <property type="entry name" value="PBP1_ABC_LIVBP-like"/>
    <property type="match status" value="1"/>
</dbReference>
<dbReference type="SUPFAM" id="SSF53822">
    <property type="entry name" value="Periplasmic binding protein-like I"/>
    <property type="match status" value="1"/>
</dbReference>
<evidence type="ECO:0000259" key="4">
    <source>
        <dbReference type="Pfam" id="PF13458"/>
    </source>
</evidence>
<protein>
    <submittedName>
        <fullName evidence="5">Branched-chain amino acid ABC transporter substrate-binding protein</fullName>
    </submittedName>
</protein>
<dbReference type="AlphaFoldDB" id="A0A345P3Y1"/>
<dbReference type="PANTHER" id="PTHR47151">
    <property type="entry name" value="LEU/ILE/VAL-BINDING ABC TRANSPORTER SUBUNIT"/>
    <property type="match status" value="1"/>
</dbReference>
<comment type="similarity">
    <text evidence="1">Belongs to the leucine-binding protein family.</text>
</comment>
<evidence type="ECO:0000256" key="3">
    <source>
        <dbReference type="SAM" id="SignalP"/>
    </source>
</evidence>
<feature type="chain" id="PRO_5016691576" evidence="3">
    <location>
        <begin position="26"/>
        <end position="390"/>
    </location>
</feature>
<accession>A0A345P3Y1</accession>
<reference evidence="5 6" key="1">
    <citation type="submission" date="2018-07" db="EMBL/GenBank/DDBJ databases">
        <title>Genome sequencing of Moraxellaceae gen. HYN0046.</title>
        <authorList>
            <person name="Kim M."/>
            <person name="Yi H."/>
        </authorList>
    </citation>
    <scope>NUCLEOTIDE SEQUENCE [LARGE SCALE GENOMIC DNA]</scope>
    <source>
        <strain evidence="5 6">HYN0046</strain>
    </source>
</reference>
<name>A0A345P3Y1_9GAMM</name>
<dbReference type="InterPro" id="IPR028081">
    <property type="entry name" value="Leu-bd"/>
</dbReference>
<dbReference type="Gene3D" id="3.40.50.2300">
    <property type="match status" value="2"/>
</dbReference>
<dbReference type="Pfam" id="PF13458">
    <property type="entry name" value="Peripla_BP_6"/>
    <property type="match status" value="1"/>
</dbReference>
<dbReference type="EMBL" id="CP031222">
    <property type="protein sequence ID" value="AXI01990.1"/>
    <property type="molecule type" value="Genomic_DNA"/>
</dbReference>
<feature type="domain" description="Leucine-binding protein" evidence="4">
    <location>
        <begin position="41"/>
        <end position="381"/>
    </location>
</feature>
<dbReference type="PANTHER" id="PTHR47151:SF2">
    <property type="entry name" value="AMINO ACID BINDING PROTEIN"/>
    <property type="match status" value="1"/>
</dbReference>
<proteinExistence type="inferred from homology"/>
<evidence type="ECO:0000256" key="1">
    <source>
        <dbReference type="ARBA" id="ARBA00010062"/>
    </source>
</evidence>
<feature type="signal peptide" evidence="3">
    <location>
        <begin position="1"/>
        <end position="25"/>
    </location>
</feature>
<evidence type="ECO:0000313" key="5">
    <source>
        <dbReference type="EMBL" id="AXI01990.1"/>
    </source>
</evidence>
<organism evidence="5 6">
    <name type="scientific">Aquirhabdus parva</name>
    <dbReference type="NCBI Taxonomy" id="2283318"/>
    <lineage>
        <taxon>Bacteria</taxon>
        <taxon>Pseudomonadati</taxon>
        <taxon>Pseudomonadota</taxon>
        <taxon>Gammaproteobacteria</taxon>
        <taxon>Moraxellales</taxon>
        <taxon>Moraxellaceae</taxon>
        <taxon>Aquirhabdus</taxon>
    </lineage>
</organism>
<dbReference type="PROSITE" id="PS51257">
    <property type="entry name" value="PROKAR_LIPOPROTEIN"/>
    <property type="match status" value="1"/>
</dbReference>
<evidence type="ECO:0000313" key="6">
    <source>
        <dbReference type="Proteomes" id="UP000253940"/>
    </source>
</evidence>